<protein>
    <submittedName>
        <fullName evidence="2">Sulfotransferase</fullName>
    </submittedName>
</protein>
<dbReference type="InterPro" id="IPR027417">
    <property type="entry name" value="P-loop_NTPase"/>
</dbReference>
<dbReference type="InterPro" id="IPR026634">
    <property type="entry name" value="TPST-like"/>
</dbReference>
<keyword evidence="3" id="KW-1185">Reference proteome</keyword>
<evidence type="ECO:0000313" key="2">
    <source>
        <dbReference type="EMBL" id="MBT9312674.1"/>
    </source>
</evidence>
<accession>A0ABS5Y5P6</accession>
<dbReference type="PANTHER" id="PTHR12788">
    <property type="entry name" value="PROTEIN-TYROSINE SULFOTRANSFERASE 2"/>
    <property type="match status" value="1"/>
</dbReference>
<dbReference type="Pfam" id="PF13469">
    <property type="entry name" value="Sulfotransfer_3"/>
    <property type="match status" value="1"/>
</dbReference>
<dbReference type="SUPFAM" id="SSF52540">
    <property type="entry name" value="P-loop containing nucleoside triphosphate hydrolases"/>
    <property type="match status" value="1"/>
</dbReference>
<evidence type="ECO:0000256" key="1">
    <source>
        <dbReference type="ARBA" id="ARBA00022679"/>
    </source>
</evidence>
<dbReference type="EMBL" id="JADOER010000009">
    <property type="protein sequence ID" value="MBT9312674.1"/>
    <property type="molecule type" value="Genomic_DNA"/>
</dbReference>
<dbReference type="Proteomes" id="UP001196661">
    <property type="component" value="Unassembled WGS sequence"/>
</dbReference>
<organism evidence="2 3">
    <name type="scientific">Leptothoe kymatousa TAU-MAC 1615</name>
    <dbReference type="NCBI Taxonomy" id="2364775"/>
    <lineage>
        <taxon>Bacteria</taxon>
        <taxon>Bacillati</taxon>
        <taxon>Cyanobacteriota</taxon>
        <taxon>Cyanophyceae</taxon>
        <taxon>Nodosilineales</taxon>
        <taxon>Cymatolegaceae</taxon>
        <taxon>Leptothoe</taxon>
        <taxon>Leptothoe kymatousa</taxon>
    </lineage>
</organism>
<dbReference type="PANTHER" id="PTHR12788:SF10">
    <property type="entry name" value="PROTEIN-TYROSINE SULFOTRANSFERASE"/>
    <property type="match status" value="1"/>
</dbReference>
<dbReference type="Gene3D" id="3.40.50.300">
    <property type="entry name" value="P-loop containing nucleotide triphosphate hydrolases"/>
    <property type="match status" value="1"/>
</dbReference>
<name>A0ABS5Y5P6_9CYAN</name>
<evidence type="ECO:0000313" key="3">
    <source>
        <dbReference type="Proteomes" id="UP001196661"/>
    </source>
</evidence>
<keyword evidence="1" id="KW-0808">Transferase</keyword>
<gene>
    <name evidence="2" type="ORF">IXB28_10690</name>
</gene>
<sequence>MSQGVTDQQQANRPTPVLMIPIRRCGSHALRLRLNASPDFYSPYPMHIVDFMPLVPAYGDLSNDWNYFQMAVDLVGLQNSTMVKWDGVALDPVSIFNTIKDKPRSVHMVAWEMLFQAGEQNNAKLVMDKSLDNIHYASDLVSLFDDMLFLNVVRDPRAQICSINRAIIHDYDTLLNSLTWVKAHKAAKALADKFPDRVLTIRYEDFLTNQEAVLRKVCQFFKIDFLPTMLDISASPEAQSIAGRSALWENNCFAPIAANIDKFKKALSAEEIEIIETVTKDYMDLYGYSFMTSASANVNDDAIESAKERSALGKHKAWLDLELFDPQDYQLRQFRNDYLGMIKQRLTASQKKKLNGSSVNVQGIQLQKIA</sequence>
<comment type="caution">
    <text evidence="2">The sequence shown here is derived from an EMBL/GenBank/DDBJ whole genome shotgun (WGS) entry which is preliminary data.</text>
</comment>
<proteinExistence type="predicted"/>
<dbReference type="RefSeq" id="WP_215618566.1">
    <property type="nucleotide sequence ID" value="NZ_JADOER010000009.1"/>
</dbReference>
<reference evidence="2 3" key="1">
    <citation type="journal article" date="2021" name="Mar. Drugs">
        <title>Genome Reduction and Secondary Metabolism of the Marine Sponge-Associated Cyanobacterium Leptothoe.</title>
        <authorList>
            <person name="Konstantinou D."/>
            <person name="Popin R.V."/>
            <person name="Fewer D.P."/>
            <person name="Sivonen K."/>
            <person name="Gkelis S."/>
        </authorList>
    </citation>
    <scope>NUCLEOTIDE SEQUENCE [LARGE SCALE GENOMIC DNA]</scope>
    <source>
        <strain evidence="2 3">TAU-MAC 1615</strain>
    </source>
</reference>